<accession>A0A1V9XJR8</accession>
<keyword evidence="1" id="KW-0732">Signal</keyword>
<dbReference type="InParanoid" id="A0A1V9XJR8"/>
<feature type="chain" id="PRO_5012144813" evidence="1">
    <location>
        <begin position="17"/>
        <end position="167"/>
    </location>
</feature>
<dbReference type="AlphaFoldDB" id="A0A1V9XJR8"/>
<name>A0A1V9XJR8_9ACAR</name>
<gene>
    <name evidence="2" type="ORF">BIW11_09521</name>
</gene>
<protein>
    <submittedName>
        <fullName evidence="2">Uncharacterized protein</fullName>
    </submittedName>
</protein>
<evidence type="ECO:0000313" key="2">
    <source>
        <dbReference type="EMBL" id="OQR73784.1"/>
    </source>
</evidence>
<dbReference type="Proteomes" id="UP000192247">
    <property type="component" value="Unassembled WGS sequence"/>
</dbReference>
<proteinExistence type="predicted"/>
<dbReference type="EMBL" id="MNPL01009290">
    <property type="protein sequence ID" value="OQR73784.1"/>
    <property type="molecule type" value="Genomic_DNA"/>
</dbReference>
<organism evidence="2 3">
    <name type="scientific">Tropilaelaps mercedesae</name>
    <dbReference type="NCBI Taxonomy" id="418985"/>
    <lineage>
        <taxon>Eukaryota</taxon>
        <taxon>Metazoa</taxon>
        <taxon>Ecdysozoa</taxon>
        <taxon>Arthropoda</taxon>
        <taxon>Chelicerata</taxon>
        <taxon>Arachnida</taxon>
        <taxon>Acari</taxon>
        <taxon>Parasitiformes</taxon>
        <taxon>Mesostigmata</taxon>
        <taxon>Gamasina</taxon>
        <taxon>Dermanyssoidea</taxon>
        <taxon>Laelapidae</taxon>
        <taxon>Tropilaelaps</taxon>
    </lineage>
</organism>
<feature type="signal peptide" evidence="1">
    <location>
        <begin position="1"/>
        <end position="16"/>
    </location>
</feature>
<keyword evidence="3" id="KW-1185">Reference proteome</keyword>
<reference evidence="2 3" key="1">
    <citation type="journal article" date="2017" name="Gigascience">
        <title>Draft genome of the honey bee ectoparasitic mite, Tropilaelaps mercedesae, is shaped by the parasitic life history.</title>
        <authorList>
            <person name="Dong X."/>
            <person name="Armstrong S.D."/>
            <person name="Xia D."/>
            <person name="Makepeace B.L."/>
            <person name="Darby A.C."/>
            <person name="Kadowaki T."/>
        </authorList>
    </citation>
    <scope>NUCLEOTIDE SEQUENCE [LARGE SCALE GENOMIC DNA]</scope>
    <source>
        <strain evidence="2">Wuxi-XJTLU</strain>
    </source>
</reference>
<evidence type="ECO:0000313" key="3">
    <source>
        <dbReference type="Proteomes" id="UP000192247"/>
    </source>
</evidence>
<evidence type="ECO:0000256" key="1">
    <source>
        <dbReference type="SAM" id="SignalP"/>
    </source>
</evidence>
<sequence>MNAFVVIAFAVLSASAAEFPLSADNSFGLKTCLREPFKDLRQNLQTEMVGAAVGALEELNSEDFVDKVEEFVNEAMSLLNTTISKTAAAFNDCRSGNVPPLCFMKVGAGMTYSMTKTVGQIALNIPKYFSPKDARTAAQYAMKFTPLAIDGVARASTTFIETARLCF</sequence>
<comment type="caution">
    <text evidence="2">The sequence shown here is derived from an EMBL/GenBank/DDBJ whole genome shotgun (WGS) entry which is preliminary data.</text>
</comment>